<dbReference type="AlphaFoldDB" id="A0A9K3CSW2"/>
<dbReference type="InterPro" id="IPR028994">
    <property type="entry name" value="Integrin_alpha_N"/>
</dbReference>
<reference evidence="1 2" key="1">
    <citation type="journal article" date="2018" name="PLoS ONE">
        <title>The draft genome of Kipferlia bialata reveals reductive genome evolution in fornicate parasites.</title>
        <authorList>
            <person name="Tanifuji G."/>
            <person name="Takabayashi S."/>
            <person name="Kume K."/>
            <person name="Takagi M."/>
            <person name="Nakayama T."/>
            <person name="Kamikawa R."/>
            <person name="Inagaki Y."/>
            <person name="Hashimoto T."/>
        </authorList>
    </citation>
    <scope>NUCLEOTIDE SEQUENCE [LARGE SCALE GENOMIC DNA]</scope>
    <source>
        <strain evidence="1">NY0173</strain>
    </source>
</reference>
<organism evidence="1 2">
    <name type="scientific">Kipferlia bialata</name>
    <dbReference type="NCBI Taxonomy" id="797122"/>
    <lineage>
        <taxon>Eukaryota</taxon>
        <taxon>Metamonada</taxon>
        <taxon>Carpediemonas-like organisms</taxon>
        <taxon>Kipferlia</taxon>
    </lineage>
</organism>
<gene>
    <name evidence="1" type="ORF">KIPB_002509</name>
</gene>
<protein>
    <submittedName>
        <fullName evidence="1">Uncharacterized protein</fullName>
    </submittedName>
</protein>
<dbReference type="Gene3D" id="2.130.10.130">
    <property type="entry name" value="Integrin alpha, N-terminal"/>
    <property type="match status" value="1"/>
</dbReference>
<evidence type="ECO:0000313" key="1">
    <source>
        <dbReference type="EMBL" id="GIQ81535.1"/>
    </source>
</evidence>
<dbReference type="Proteomes" id="UP000265618">
    <property type="component" value="Unassembled WGS sequence"/>
</dbReference>
<dbReference type="PANTHER" id="PTHR36220">
    <property type="entry name" value="UNNAMED PRODUCT"/>
    <property type="match status" value="1"/>
</dbReference>
<evidence type="ECO:0000313" key="2">
    <source>
        <dbReference type="Proteomes" id="UP000265618"/>
    </source>
</evidence>
<sequence>MPSYGHSVSIDTYEGLRYIAVGYLARATLYTAEIGSGYLAPAWDISSTVYSDDTVSVLSVSVSQGVLVTGIPLMERVNMYYCPLGVCTYRKRFKTTTSSGTGLSGQGLVLLGDTLIIGHPGRNTSNGAIMVYQRKPNQDKDTATTWSSYVYCHAVRDDYMGHAVAVSGDMLVAGMPGSLNGKGSVQVYDGDYTYAEQASFIAGTASSPDTFTAQPLRDRDGEPMLDNWLTLTVNGFSEILEWHAEDELYYAPTPGSYAPGSVARVYHSILPDPASYTRYPPRLRLMSKVNYVYGPSYSVEALPADLQGDTIEVTLYNRNGLYIDDGDDRVVSVAWVPSEGYTAAYTDAEWDSDKGLFVAELSPRQIREDTEGKTSATFYLREVTEYGTVTLTGEVPIYTSEGLVEGGSATISPNTLPHGVVTTVELTCLDVDGRVVAGNNSGLSVSTDSGVYTAYWDKDTYTLLADISTRDSESVEVMWGDTPLESQSDVYTHYPYTRVREYAYDSDTFADTVVVSGEWAVIASPTATEEAGHLYIYQSDGCDWVLSQTIEISSQEAVTLAMEGRWLVLGQYATADGTDLYFYYLEDGVWTLVQSFGYVSVIDGEKPNDTFRNNLALSSEILVVGRIRDNTDVNGRAYVYRIVDGVWKYAESFYSNEVCINIHF</sequence>
<name>A0A9K3CSW2_9EUKA</name>
<accession>A0A9K3CSW2</accession>
<comment type="caution">
    <text evidence="1">The sequence shown here is derived from an EMBL/GenBank/DDBJ whole genome shotgun (WGS) entry which is preliminary data.</text>
</comment>
<proteinExistence type="predicted"/>
<dbReference type="PANTHER" id="PTHR36220:SF1">
    <property type="entry name" value="GAMMA TUBULIN COMPLEX COMPONENT C-TERMINAL DOMAIN-CONTAINING PROTEIN"/>
    <property type="match status" value="1"/>
</dbReference>
<keyword evidence="2" id="KW-1185">Reference proteome</keyword>
<dbReference type="EMBL" id="BDIP01000422">
    <property type="protein sequence ID" value="GIQ81535.1"/>
    <property type="molecule type" value="Genomic_DNA"/>
</dbReference>